<dbReference type="EMBL" id="NSIT01000076">
    <property type="protein sequence ID" value="PJE79333.1"/>
    <property type="molecule type" value="Genomic_DNA"/>
</dbReference>
<evidence type="ECO:0000256" key="1">
    <source>
        <dbReference type="ARBA" id="ARBA00022722"/>
    </source>
</evidence>
<gene>
    <name evidence="3" type="primary">dns</name>
    <name evidence="3" type="ORF">CI610_01685</name>
</gene>
<dbReference type="SUPFAM" id="SSF54060">
    <property type="entry name" value="His-Me finger endonucleases"/>
    <property type="match status" value="1"/>
</dbReference>
<dbReference type="InterPro" id="IPR044925">
    <property type="entry name" value="His-Me_finger_sf"/>
</dbReference>
<dbReference type="AlphaFoldDB" id="A0A2H9T7Y9"/>
<comment type="caution">
    <text evidence="3">The sequence shown here is derived from an EMBL/GenBank/DDBJ whole genome shotgun (WGS) entry which is preliminary data.</text>
</comment>
<keyword evidence="2 3" id="KW-0378">Hydrolase</keyword>
<sequence>MFATVAKAILPTSFSQAKRIAVHLYSTHPETFYCGCTIKTIEKKQIPDLASCGYEVRKQPHRAERIEWEHIVPAWAFGHQLQCWQKGGRKNCRKTSTQFKQMESDLYNLVPAVGEVNGDRSNYRFGLLPDTHDMYRQCHFKVDFKARIAEPPEEKRGQIARTYLYMADRYHMTLSPQQNKLFNVWNRQYPASTWEIKRNERIRRIQGWSNPYVHKTLAAVKPLKSTENNHSEQ</sequence>
<dbReference type="InterPro" id="IPR007346">
    <property type="entry name" value="Endonuclease-I"/>
</dbReference>
<dbReference type="GO" id="GO:0016787">
    <property type="term" value="F:hydrolase activity"/>
    <property type="evidence" value="ECO:0007669"/>
    <property type="project" value="UniProtKB-KW"/>
</dbReference>
<accession>A0A2H9T7Y9</accession>
<proteinExistence type="predicted"/>
<dbReference type="PANTHER" id="PTHR33607:SF2">
    <property type="entry name" value="ENDONUCLEASE-1"/>
    <property type="match status" value="1"/>
</dbReference>
<evidence type="ECO:0000256" key="2">
    <source>
        <dbReference type="ARBA" id="ARBA00022801"/>
    </source>
</evidence>
<dbReference type="EC" id="3.1.21.-" evidence="3"/>
<reference evidence="3" key="1">
    <citation type="journal article" date="2017" name="Appl. Environ. Microbiol.">
        <title>Molecular characterization of an Endozoicomonas-like organism causing infection in king scallop Pecten maximus L.</title>
        <authorList>
            <person name="Cano I."/>
            <person name="van Aerle R."/>
            <person name="Ross S."/>
            <person name="Verner-Jeffreys D.W."/>
            <person name="Paley R.K."/>
            <person name="Rimmer G."/>
            <person name="Ryder D."/>
            <person name="Hooper P."/>
            <person name="Stone D."/>
            <person name="Feist S.W."/>
        </authorList>
    </citation>
    <scope>NUCLEOTIDE SEQUENCE</scope>
</reference>
<dbReference type="PANTHER" id="PTHR33607">
    <property type="entry name" value="ENDONUCLEASE-1"/>
    <property type="match status" value="1"/>
</dbReference>
<name>A0A2H9T7Y9_9ZZZZ</name>
<protein>
    <submittedName>
        <fullName evidence="3">Extracellular deoxyribonuclease</fullName>
        <ecNumber evidence="3">3.1.21.-</ecNumber>
    </submittedName>
</protein>
<dbReference type="Pfam" id="PF04231">
    <property type="entry name" value="Endonuclease_1"/>
    <property type="match status" value="1"/>
</dbReference>
<evidence type="ECO:0000313" key="3">
    <source>
        <dbReference type="EMBL" id="PJE79333.1"/>
    </source>
</evidence>
<organism evidence="3">
    <name type="scientific">invertebrate metagenome</name>
    <dbReference type="NCBI Taxonomy" id="1711999"/>
    <lineage>
        <taxon>unclassified sequences</taxon>
        <taxon>metagenomes</taxon>
        <taxon>organismal metagenomes</taxon>
    </lineage>
</organism>
<keyword evidence="1" id="KW-0540">Nuclease</keyword>
<dbReference type="GO" id="GO:0004518">
    <property type="term" value="F:nuclease activity"/>
    <property type="evidence" value="ECO:0007669"/>
    <property type="project" value="UniProtKB-KW"/>
</dbReference>